<dbReference type="GO" id="GO:0008270">
    <property type="term" value="F:zinc ion binding"/>
    <property type="evidence" value="ECO:0007669"/>
    <property type="project" value="UniProtKB-KW"/>
</dbReference>
<dbReference type="Gene3D" id="3.30.160.60">
    <property type="entry name" value="Classic Zinc Finger"/>
    <property type="match status" value="1"/>
</dbReference>
<dbReference type="EMBL" id="SPRX01000043">
    <property type="protein sequence ID" value="TIC63696.1"/>
    <property type="molecule type" value="Genomic_DNA"/>
</dbReference>
<evidence type="ECO:0000259" key="9">
    <source>
        <dbReference type="PROSITE" id="PS50157"/>
    </source>
</evidence>
<evidence type="ECO:0000256" key="6">
    <source>
        <dbReference type="ARBA" id="ARBA00023163"/>
    </source>
</evidence>
<reference evidence="10 11" key="1">
    <citation type="submission" date="2019-03" db="EMBL/GenBank/DDBJ databases">
        <title>Sequencing 25 genomes of Wallemia mellicola.</title>
        <authorList>
            <person name="Gostincar C."/>
        </authorList>
    </citation>
    <scope>NUCLEOTIDE SEQUENCE [LARGE SCALE GENOMIC DNA]</scope>
    <source>
        <strain evidence="10 11">EXF-757</strain>
    </source>
</reference>
<dbReference type="Proteomes" id="UP000310708">
    <property type="component" value="Unassembled WGS sequence"/>
</dbReference>
<dbReference type="InterPro" id="IPR013087">
    <property type="entry name" value="Znf_C2H2_type"/>
</dbReference>
<gene>
    <name evidence="10" type="ORF">E3Q01_03217</name>
</gene>
<evidence type="ECO:0000256" key="1">
    <source>
        <dbReference type="ARBA" id="ARBA00004123"/>
    </source>
</evidence>
<dbReference type="PROSITE" id="PS00028">
    <property type="entry name" value="ZINC_FINGER_C2H2_1"/>
    <property type="match status" value="2"/>
</dbReference>
<proteinExistence type="predicted"/>
<evidence type="ECO:0000256" key="2">
    <source>
        <dbReference type="ARBA" id="ARBA00022723"/>
    </source>
</evidence>
<dbReference type="GO" id="GO:0005634">
    <property type="term" value="C:nucleus"/>
    <property type="evidence" value="ECO:0007669"/>
    <property type="project" value="UniProtKB-SubCell"/>
</dbReference>
<evidence type="ECO:0000313" key="10">
    <source>
        <dbReference type="EMBL" id="TIC63696.1"/>
    </source>
</evidence>
<evidence type="ECO:0000256" key="7">
    <source>
        <dbReference type="ARBA" id="ARBA00023242"/>
    </source>
</evidence>
<protein>
    <recommendedName>
        <fullName evidence="9">C2H2-type domain-containing protein</fullName>
    </recommendedName>
</protein>
<dbReference type="SUPFAM" id="SSF57667">
    <property type="entry name" value="beta-beta-alpha zinc fingers"/>
    <property type="match status" value="1"/>
</dbReference>
<keyword evidence="5" id="KW-0805">Transcription regulation</keyword>
<dbReference type="GO" id="GO:0006357">
    <property type="term" value="P:regulation of transcription by RNA polymerase II"/>
    <property type="evidence" value="ECO:0007669"/>
    <property type="project" value="TreeGrafter"/>
</dbReference>
<evidence type="ECO:0000313" key="11">
    <source>
        <dbReference type="Proteomes" id="UP000310708"/>
    </source>
</evidence>
<organism evidence="10 11">
    <name type="scientific">Wallemia mellicola</name>
    <dbReference type="NCBI Taxonomy" id="1708541"/>
    <lineage>
        <taxon>Eukaryota</taxon>
        <taxon>Fungi</taxon>
        <taxon>Dikarya</taxon>
        <taxon>Basidiomycota</taxon>
        <taxon>Wallemiomycotina</taxon>
        <taxon>Wallemiomycetes</taxon>
        <taxon>Wallemiales</taxon>
        <taxon>Wallemiaceae</taxon>
        <taxon>Wallemia</taxon>
    </lineage>
</organism>
<sequence length="280" mass="31194">MSISIPLETFFKFELLVSINVSQELDFELVPILTQNDTKNVNPSAVSGDCSTKNIELRSLDFPDRRVIKINLNDSLNGKKSSSTTSPLFEAKDTTMDFNVSTQPHQSMSTGDHSNNLAQNILNVNSTTANEAAGLDSSIDFSKILQDYLDGSGFKEQTTTELDTALNDFAGDQNVLTPPKSPEFPMIEAKGKGRPWTCPVSGCGRQMKKEYTFRLHMNSHNCKPTPSYPCSYNCGVNFSRTHDRLRHEVNRHGKKPDFICSKCSKVFLTERVLLKHSATC</sequence>
<dbReference type="InterPro" id="IPR036236">
    <property type="entry name" value="Znf_C2H2_sf"/>
</dbReference>
<dbReference type="InterPro" id="IPR051061">
    <property type="entry name" value="Zinc_finger_trans_reg"/>
</dbReference>
<dbReference type="PROSITE" id="PS50157">
    <property type="entry name" value="ZINC_FINGER_C2H2_2"/>
    <property type="match status" value="1"/>
</dbReference>
<evidence type="ECO:0000256" key="4">
    <source>
        <dbReference type="ARBA" id="ARBA00022833"/>
    </source>
</evidence>
<dbReference type="PANTHER" id="PTHR46179:SF13">
    <property type="entry name" value="C2H2-TYPE DOMAIN-CONTAINING PROTEIN"/>
    <property type="match status" value="1"/>
</dbReference>
<evidence type="ECO:0000256" key="5">
    <source>
        <dbReference type="ARBA" id="ARBA00023015"/>
    </source>
</evidence>
<dbReference type="AlphaFoldDB" id="A0A4T0TET8"/>
<keyword evidence="6" id="KW-0804">Transcription</keyword>
<keyword evidence="4" id="KW-0862">Zinc</keyword>
<name>A0A4T0TET8_9BASI</name>
<comment type="caution">
    <text evidence="10">The sequence shown here is derived from an EMBL/GenBank/DDBJ whole genome shotgun (WGS) entry which is preliminary data.</text>
</comment>
<feature type="domain" description="C2H2-type" evidence="9">
    <location>
        <begin position="228"/>
        <end position="256"/>
    </location>
</feature>
<evidence type="ECO:0000256" key="8">
    <source>
        <dbReference type="PROSITE-ProRule" id="PRU00042"/>
    </source>
</evidence>
<keyword evidence="3 8" id="KW-0863">Zinc-finger</keyword>
<accession>A0A4T0TET8</accession>
<dbReference type="PANTHER" id="PTHR46179">
    <property type="entry name" value="ZINC FINGER PROTEIN"/>
    <property type="match status" value="1"/>
</dbReference>
<keyword evidence="2" id="KW-0479">Metal-binding</keyword>
<dbReference type="SMART" id="SM00355">
    <property type="entry name" value="ZnF_C2H2"/>
    <property type="match status" value="3"/>
</dbReference>
<evidence type="ECO:0000256" key="3">
    <source>
        <dbReference type="ARBA" id="ARBA00022771"/>
    </source>
</evidence>
<keyword evidence="7" id="KW-0539">Nucleus</keyword>
<comment type="subcellular location">
    <subcellularLocation>
        <location evidence="1">Nucleus</location>
    </subcellularLocation>
</comment>